<feature type="compositionally biased region" description="Acidic residues" evidence="11">
    <location>
        <begin position="13"/>
        <end position="25"/>
    </location>
</feature>
<comment type="subcellular location">
    <subcellularLocation>
        <location evidence="1">Golgi apparatus membrane</location>
        <topology evidence="1">Single-pass type II membrane protein</topology>
    </subcellularLocation>
</comment>
<organism evidence="13 14">
    <name type="scientific">Bathycoccus prasinos</name>
    <dbReference type="NCBI Taxonomy" id="41875"/>
    <lineage>
        <taxon>Eukaryota</taxon>
        <taxon>Viridiplantae</taxon>
        <taxon>Chlorophyta</taxon>
        <taxon>Mamiellophyceae</taxon>
        <taxon>Mamiellales</taxon>
        <taxon>Bathycoccaceae</taxon>
        <taxon>Bathycoccus</taxon>
    </lineage>
</organism>
<feature type="region of interest" description="Disordered" evidence="11">
    <location>
        <begin position="1"/>
        <end position="31"/>
    </location>
</feature>
<dbReference type="Gene3D" id="3.90.1480.20">
    <property type="entry name" value="Glycosyl transferase family 29"/>
    <property type="match status" value="1"/>
</dbReference>
<accession>K8FDB6</accession>
<keyword evidence="10" id="KW-0325">Glycoprotein</keyword>
<dbReference type="Proteomes" id="UP000198341">
    <property type="component" value="Chromosome 16"/>
</dbReference>
<dbReference type="InterPro" id="IPR001675">
    <property type="entry name" value="Glyco_trans_29"/>
</dbReference>
<evidence type="ECO:0000256" key="1">
    <source>
        <dbReference type="ARBA" id="ARBA00004323"/>
    </source>
</evidence>
<evidence type="ECO:0000256" key="3">
    <source>
        <dbReference type="ARBA" id="ARBA00022676"/>
    </source>
</evidence>
<dbReference type="GO" id="GO:0000139">
    <property type="term" value="C:Golgi membrane"/>
    <property type="evidence" value="ECO:0007669"/>
    <property type="project" value="UniProtKB-SubCell"/>
</dbReference>
<evidence type="ECO:0000256" key="6">
    <source>
        <dbReference type="ARBA" id="ARBA00022968"/>
    </source>
</evidence>
<feature type="region of interest" description="Disordered" evidence="11">
    <location>
        <begin position="164"/>
        <end position="185"/>
    </location>
</feature>
<evidence type="ECO:0000256" key="5">
    <source>
        <dbReference type="ARBA" id="ARBA00022692"/>
    </source>
</evidence>
<dbReference type="GeneID" id="19011231"/>
<dbReference type="GO" id="GO:0008373">
    <property type="term" value="F:sialyltransferase activity"/>
    <property type="evidence" value="ECO:0007669"/>
    <property type="project" value="InterPro"/>
</dbReference>
<name>K8FDB6_9CHLO</name>
<dbReference type="AlphaFoldDB" id="K8FDB6"/>
<keyword evidence="7 12" id="KW-1133">Transmembrane helix</keyword>
<evidence type="ECO:0000256" key="8">
    <source>
        <dbReference type="ARBA" id="ARBA00023034"/>
    </source>
</evidence>
<keyword evidence="5 12" id="KW-0812">Transmembrane</keyword>
<evidence type="ECO:0000256" key="7">
    <source>
        <dbReference type="ARBA" id="ARBA00022989"/>
    </source>
</evidence>
<dbReference type="PANTHER" id="PTHR11987">
    <property type="entry name" value="ALPHA-2,8-SIALYLTRANSFERASE"/>
    <property type="match status" value="1"/>
</dbReference>
<dbReference type="PANTHER" id="PTHR11987:SF36">
    <property type="entry name" value="SIA-ALPHA-2,3-GAL-BETA-1,4-GLCNAC-R:ALPHA 2,8-SIALYLTRANSFERASE"/>
    <property type="match status" value="1"/>
</dbReference>
<keyword evidence="4" id="KW-0808">Transferase</keyword>
<evidence type="ECO:0000313" key="14">
    <source>
        <dbReference type="Proteomes" id="UP000198341"/>
    </source>
</evidence>
<dbReference type="eggNOG" id="KOG2692">
    <property type="taxonomic scope" value="Eukaryota"/>
</dbReference>
<feature type="compositionally biased region" description="Low complexity" evidence="11">
    <location>
        <begin position="169"/>
        <end position="179"/>
    </location>
</feature>
<dbReference type="InterPro" id="IPR038578">
    <property type="entry name" value="GT29-like_sf"/>
</dbReference>
<keyword evidence="14" id="KW-1185">Reference proteome</keyword>
<proteinExistence type="inferred from homology"/>
<evidence type="ECO:0000256" key="9">
    <source>
        <dbReference type="ARBA" id="ARBA00023136"/>
    </source>
</evidence>
<feature type="compositionally biased region" description="Basic and acidic residues" evidence="11">
    <location>
        <begin position="627"/>
        <end position="652"/>
    </location>
</feature>
<keyword evidence="9 12" id="KW-0472">Membrane</keyword>
<dbReference type="InterPro" id="IPR050943">
    <property type="entry name" value="Glycosyltr_29_Sialyltrsf"/>
</dbReference>
<feature type="transmembrane region" description="Helical" evidence="12">
    <location>
        <begin position="73"/>
        <end position="96"/>
    </location>
</feature>
<evidence type="ECO:0000256" key="4">
    <source>
        <dbReference type="ARBA" id="ARBA00022679"/>
    </source>
</evidence>
<dbReference type="EMBL" id="FO082263">
    <property type="protein sequence ID" value="CCO20318.1"/>
    <property type="molecule type" value="Genomic_DNA"/>
</dbReference>
<protein>
    <submittedName>
        <fullName evidence="13">CMP-N-acetylneuraminate-beta-galactosamide-alpha-2,3-sialyltransferase 1</fullName>
    </submittedName>
</protein>
<dbReference type="OrthoDB" id="10264956at2759"/>
<dbReference type="RefSeq" id="XP_007508701.1">
    <property type="nucleotide sequence ID" value="XM_007508639.1"/>
</dbReference>
<evidence type="ECO:0000256" key="12">
    <source>
        <dbReference type="SAM" id="Phobius"/>
    </source>
</evidence>
<reference evidence="13 14" key="1">
    <citation type="submission" date="2011-10" db="EMBL/GenBank/DDBJ databases">
        <authorList>
            <person name="Genoscope - CEA"/>
        </authorList>
    </citation>
    <scope>NUCLEOTIDE SEQUENCE [LARGE SCALE GENOMIC DNA]</scope>
    <source>
        <strain evidence="13 14">RCC 1105</strain>
    </source>
</reference>
<feature type="compositionally biased region" description="Polar residues" evidence="11">
    <location>
        <begin position="653"/>
        <end position="669"/>
    </location>
</feature>
<evidence type="ECO:0000256" key="10">
    <source>
        <dbReference type="ARBA" id="ARBA00023180"/>
    </source>
</evidence>
<dbReference type="KEGG" id="bpg:Bathy16g01100"/>
<feature type="region of interest" description="Disordered" evidence="11">
    <location>
        <begin position="194"/>
        <end position="213"/>
    </location>
</feature>
<feature type="region of interest" description="Disordered" evidence="11">
    <location>
        <begin position="627"/>
        <end position="669"/>
    </location>
</feature>
<dbReference type="Pfam" id="PF00777">
    <property type="entry name" value="Glyco_transf_29"/>
    <property type="match status" value="1"/>
</dbReference>
<keyword evidence="6" id="KW-0735">Signal-anchor</keyword>
<keyword evidence="8" id="KW-0333">Golgi apparatus</keyword>
<evidence type="ECO:0000256" key="2">
    <source>
        <dbReference type="ARBA" id="ARBA00006003"/>
    </source>
</evidence>
<comment type="similarity">
    <text evidence="2">Belongs to the glycosyltransferase 29 family.</text>
</comment>
<sequence length="669" mass="75767">MTPGRPVRHQYNSDDDSDDGDDLEDGNTTSRGRRRRNLFTRKIRLFIQTKLESFRVRAEVTASHQSSAGRRELIALFSFLSMSILVVFALMIWYSLGGGSFGSSSSSSSSSFSVETKRHMTSALPKEIEVKIEQWQKLGGRQLYDPNDGGGIFPKFKEQQPAVVKKHSSASSGTTPGASSEDEDDIVAVDIEDEEKSTNGKGDSSAHTPHGEGWKYSSWTKTWKVKDIEKTGIESEERAVWFSRKSVQNRLDFSKFIDCKRDAEKDDNNDTKTTKQTSFKEGAMKLINALHQEQLAVTQKNYQRNGFNDTDKKRVEELFPPKSPFVIWKKHGPSSRLVQPTCALVGNGGELRKFNYGDAIDSHDLVVRLNQAPTMGHAIWVGRKTTHRALNRLWTRHYTRSPHHIYRGFIMPIERNLRLVTLRSDKDEFTKLHDKVQAERKDASVTYLTTSPIRHAKFLLEKFREEECVEKHKGPYFGGNVPSTGLAMFMVMSKTCSVVDLYGFGESKSAAKDEEEEGEDDDPAAAYKYHYYKTSGNRAVGDDVHCFECERLMLKKLYDQNVISGSFCGGSEKQKGDYACGCRKLKCQPRPLLHSSSPSSGENNDDENGYCPDKNCHAVDDRVAFTEDELGRARREVERYERDSRKKHERNSSNKALKTTTASERANRT</sequence>
<gene>
    <name evidence="13" type="ordered locus">Bathy16g01100</name>
</gene>
<dbReference type="CDD" id="cd19952">
    <property type="entry name" value="GT29"/>
    <property type="match status" value="1"/>
</dbReference>
<evidence type="ECO:0000313" key="13">
    <source>
        <dbReference type="EMBL" id="CCO20318.1"/>
    </source>
</evidence>
<evidence type="ECO:0000256" key="11">
    <source>
        <dbReference type="SAM" id="MobiDB-lite"/>
    </source>
</evidence>
<keyword evidence="3" id="KW-0328">Glycosyltransferase</keyword>